<keyword evidence="3" id="KW-0812">Transmembrane</keyword>
<keyword evidence="4" id="KW-0677">Repeat</keyword>
<organism evidence="9 10">
    <name type="scientific">Dreissena polymorpha</name>
    <name type="common">Zebra mussel</name>
    <name type="synonym">Mytilus polymorpha</name>
    <dbReference type="NCBI Taxonomy" id="45954"/>
    <lineage>
        <taxon>Eukaryota</taxon>
        <taxon>Metazoa</taxon>
        <taxon>Spiralia</taxon>
        <taxon>Lophotrochozoa</taxon>
        <taxon>Mollusca</taxon>
        <taxon>Bivalvia</taxon>
        <taxon>Autobranchia</taxon>
        <taxon>Heteroconchia</taxon>
        <taxon>Euheterodonta</taxon>
        <taxon>Imparidentia</taxon>
        <taxon>Neoheterodontei</taxon>
        <taxon>Myida</taxon>
        <taxon>Dreissenoidea</taxon>
        <taxon>Dreissenidae</taxon>
        <taxon>Dreissena</taxon>
    </lineage>
</organism>
<keyword evidence="5" id="KW-1133">Transmembrane helix</keyword>
<comment type="similarity">
    <text evidence="2">Belongs to the polycystin family.</text>
</comment>
<feature type="region of interest" description="Disordered" evidence="7">
    <location>
        <begin position="208"/>
        <end position="231"/>
    </location>
</feature>
<dbReference type="PROSITE" id="PS51111">
    <property type="entry name" value="REJ"/>
    <property type="match status" value="1"/>
</dbReference>
<protein>
    <recommendedName>
        <fullName evidence="8">REJ domain-containing protein</fullName>
    </recommendedName>
</protein>
<feature type="non-terminal residue" evidence="9">
    <location>
        <position position="568"/>
    </location>
</feature>
<feature type="domain" description="REJ" evidence="8">
    <location>
        <begin position="1"/>
        <end position="354"/>
    </location>
</feature>
<feature type="region of interest" description="Disordered" evidence="7">
    <location>
        <begin position="483"/>
        <end position="512"/>
    </location>
</feature>
<evidence type="ECO:0000256" key="7">
    <source>
        <dbReference type="SAM" id="MobiDB-lite"/>
    </source>
</evidence>
<evidence type="ECO:0000256" key="1">
    <source>
        <dbReference type="ARBA" id="ARBA00004370"/>
    </source>
</evidence>
<reference evidence="9" key="1">
    <citation type="journal article" date="2019" name="bioRxiv">
        <title>The Genome of the Zebra Mussel, Dreissena polymorpha: A Resource for Invasive Species Research.</title>
        <authorList>
            <person name="McCartney M.A."/>
            <person name="Auch B."/>
            <person name="Kono T."/>
            <person name="Mallez S."/>
            <person name="Zhang Y."/>
            <person name="Obille A."/>
            <person name="Becker A."/>
            <person name="Abrahante J.E."/>
            <person name="Garbe J."/>
            <person name="Badalamenti J.P."/>
            <person name="Herman A."/>
            <person name="Mangelson H."/>
            <person name="Liachko I."/>
            <person name="Sullivan S."/>
            <person name="Sone E.D."/>
            <person name="Koren S."/>
            <person name="Silverstein K.A.T."/>
            <person name="Beckman K.B."/>
            <person name="Gohl D.M."/>
        </authorList>
    </citation>
    <scope>NUCLEOTIDE SEQUENCE</scope>
    <source>
        <strain evidence="9">Duluth1</strain>
        <tissue evidence="9">Whole animal</tissue>
    </source>
</reference>
<reference evidence="9" key="2">
    <citation type="submission" date="2020-11" db="EMBL/GenBank/DDBJ databases">
        <authorList>
            <person name="McCartney M.A."/>
            <person name="Auch B."/>
            <person name="Kono T."/>
            <person name="Mallez S."/>
            <person name="Becker A."/>
            <person name="Gohl D.M."/>
            <person name="Silverstein K.A.T."/>
            <person name="Koren S."/>
            <person name="Bechman K.B."/>
            <person name="Herman A."/>
            <person name="Abrahante J.E."/>
            <person name="Garbe J."/>
        </authorList>
    </citation>
    <scope>NUCLEOTIDE SEQUENCE</scope>
    <source>
        <strain evidence="9">Duluth1</strain>
        <tissue evidence="9">Whole animal</tissue>
    </source>
</reference>
<dbReference type="PANTHER" id="PTHR46730:SF1">
    <property type="entry name" value="PLAT DOMAIN-CONTAINING PROTEIN"/>
    <property type="match status" value="1"/>
</dbReference>
<dbReference type="EMBL" id="JAIWYP010000013">
    <property type="protein sequence ID" value="KAH3720081.1"/>
    <property type="molecule type" value="Genomic_DNA"/>
</dbReference>
<evidence type="ECO:0000256" key="6">
    <source>
        <dbReference type="ARBA" id="ARBA00023136"/>
    </source>
</evidence>
<keyword evidence="6" id="KW-0472">Membrane</keyword>
<feature type="compositionally biased region" description="Polar residues" evidence="7">
    <location>
        <begin position="485"/>
        <end position="500"/>
    </location>
</feature>
<feature type="non-terminal residue" evidence="9">
    <location>
        <position position="1"/>
    </location>
</feature>
<dbReference type="AlphaFoldDB" id="A0A9D4HKM8"/>
<comment type="caution">
    <text evidence="9">The sequence shown here is derived from an EMBL/GenBank/DDBJ whole genome shotgun (WGS) entry which is preliminary data.</text>
</comment>
<proteinExistence type="inferred from homology"/>
<evidence type="ECO:0000256" key="4">
    <source>
        <dbReference type="ARBA" id="ARBA00022737"/>
    </source>
</evidence>
<dbReference type="GO" id="GO:0005886">
    <property type="term" value="C:plasma membrane"/>
    <property type="evidence" value="ECO:0007669"/>
    <property type="project" value="TreeGrafter"/>
</dbReference>
<accession>A0A9D4HKM8</accession>
<feature type="region of interest" description="Disordered" evidence="7">
    <location>
        <begin position="83"/>
        <end position="104"/>
    </location>
</feature>
<dbReference type="PANTHER" id="PTHR46730">
    <property type="entry name" value="POLYCYSTIN-1"/>
    <property type="match status" value="1"/>
</dbReference>
<dbReference type="Proteomes" id="UP000828390">
    <property type="component" value="Unassembled WGS sequence"/>
</dbReference>
<dbReference type="GO" id="GO:0005261">
    <property type="term" value="F:monoatomic cation channel activity"/>
    <property type="evidence" value="ECO:0007669"/>
    <property type="project" value="TreeGrafter"/>
</dbReference>
<evidence type="ECO:0000313" key="9">
    <source>
        <dbReference type="EMBL" id="KAH3720081.1"/>
    </source>
</evidence>
<dbReference type="InterPro" id="IPR002859">
    <property type="entry name" value="PKD/REJ-like"/>
</dbReference>
<comment type="subcellular location">
    <subcellularLocation>
        <location evidence="1">Membrane</location>
    </subcellularLocation>
</comment>
<name>A0A9D4HKM8_DREPO</name>
<keyword evidence="10" id="KW-1185">Reference proteome</keyword>
<evidence type="ECO:0000259" key="8">
    <source>
        <dbReference type="PROSITE" id="PS51111"/>
    </source>
</evidence>
<evidence type="ECO:0000256" key="2">
    <source>
        <dbReference type="ARBA" id="ARBA00007200"/>
    </source>
</evidence>
<evidence type="ECO:0000313" key="10">
    <source>
        <dbReference type="Proteomes" id="UP000828390"/>
    </source>
</evidence>
<dbReference type="GO" id="GO:0006816">
    <property type="term" value="P:calcium ion transport"/>
    <property type="evidence" value="ECO:0007669"/>
    <property type="project" value="TreeGrafter"/>
</dbReference>
<dbReference type="InterPro" id="IPR014010">
    <property type="entry name" value="REJ_dom"/>
</dbReference>
<sequence>VRISRPAKFVEPVNPNRKVSFFVECTNCPHSGLRYEWYLKHVAEFNVHNVARAHDQECVDKNGEIYSLIQKEADEEVEEKLRTQKEKLQPKPSGTGDSGLNKVADQSTHFPLTFGQIKVEEASADMVANRRRRSSTTEKPLGTFLNLKEEKSATIARGQPRDIPIIGEKKDGVMSRGLPISQIEFDGEGMPGESGSAGGRNYPKVIVEEQPGGDRGSGTGLPPDNKGDKVAEADDGLDKLIRASGDPGRPRTLLDRPLTQELPLPAERTRTGLHSESLVIKPGVLRQSLTYLVGVRVYHDETGLQGEAISSFDVNASPVNGKCTVKPENGTAMETEFTVNCHSWEDEHEPLLYEVSYTVDQSAERTLIYRGVNRETTFRLPAGRDDQSNVHVHIAILDVLLARTSVCVTKVKVTLGSSASQARVLSQPEVNLFSGFLKEVKIINDEIASPDGALQKSFSHGDDAITKAYIGYLATRLNDLPEYGSENTATSEEQLQNQHMGHSDSRSNFDNARSGHAWEEVSKVASDNHSIIVGSAQRASRVKEATDMIQEARTALLNILEKMPVRDE</sequence>
<evidence type="ECO:0000256" key="5">
    <source>
        <dbReference type="ARBA" id="ARBA00022989"/>
    </source>
</evidence>
<gene>
    <name evidence="9" type="ORF">DPMN_062974</name>
</gene>
<dbReference type="Pfam" id="PF02010">
    <property type="entry name" value="REJ"/>
    <property type="match status" value="1"/>
</dbReference>
<evidence type="ECO:0000256" key="3">
    <source>
        <dbReference type="ARBA" id="ARBA00022692"/>
    </source>
</evidence>